<dbReference type="GO" id="GO:0005737">
    <property type="term" value="C:cytoplasm"/>
    <property type="evidence" value="ECO:0007669"/>
    <property type="project" value="TreeGrafter"/>
</dbReference>
<evidence type="ECO:0000256" key="1">
    <source>
        <dbReference type="PIRSR" id="PIRSR613078-2"/>
    </source>
</evidence>
<protein>
    <recommendedName>
        <fullName evidence="4">Phosphoglycerate mutase</fullName>
    </recommendedName>
</protein>
<dbReference type="InterPro" id="IPR050275">
    <property type="entry name" value="PGM_Phosphatase"/>
</dbReference>
<gene>
    <name evidence="2" type="ORF">MBOT_38710</name>
</gene>
<feature type="binding site" evidence="1">
    <location>
        <begin position="12"/>
        <end position="19"/>
    </location>
    <ligand>
        <name>substrate</name>
    </ligand>
</feature>
<dbReference type="InterPro" id="IPR013078">
    <property type="entry name" value="His_Pase_superF_clade-1"/>
</dbReference>
<reference evidence="2 3" key="1">
    <citation type="journal article" date="2019" name="Emerg. Microbes Infect.">
        <title>Comprehensive subspecies identification of 175 nontuberculous mycobacteria species based on 7547 genomic profiles.</title>
        <authorList>
            <person name="Matsumoto Y."/>
            <person name="Kinjo T."/>
            <person name="Motooka D."/>
            <person name="Nabeya D."/>
            <person name="Jung N."/>
            <person name="Uechi K."/>
            <person name="Horii T."/>
            <person name="Iida T."/>
            <person name="Fujita J."/>
            <person name="Nakamura S."/>
        </authorList>
    </citation>
    <scope>NUCLEOTIDE SEQUENCE [LARGE SCALE GENOMIC DNA]</scope>
    <source>
        <strain evidence="2 3">JCM 17322</strain>
    </source>
</reference>
<dbReference type="Proteomes" id="UP000465361">
    <property type="component" value="Unassembled WGS sequence"/>
</dbReference>
<organism evidence="2 3">
    <name type="scientific">Mycobacterium botniense</name>
    <dbReference type="NCBI Taxonomy" id="84962"/>
    <lineage>
        <taxon>Bacteria</taxon>
        <taxon>Bacillati</taxon>
        <taxon>Actinomycetota</taxon>
        <taxon>Actinomycetes</taxon>
        <taxon>Mycobacteriales</taxon>
        <taxon>Mycobacteriaceae</taxon>
        <taxon>Mycobacterium</taxon>
    </lineage>
</organism>
<evidence type="ECO:0008006" key="4">
    <source>
        <dbReference type="Google" id="ProtNLM"/>
    </source>
</evidence>
<dbReference type="PANTHER" id="PTHR48100">
    <property type="entry name" value="BROAD-SPECIFICITY PHOSPHATASE YOR283W-RELATED"/>
    <property type="match status" value="1"/>
</dbReference>
<dbReference type="EMBL" id="BLKW01000004">
    <property type="protein sequence ID" value="GFG76506.1"/>
    <property type="molecule type" value="Genomic_DNA"/>
</dbReference>
<dbReference type="Pfam" id="PF00300">
    <property type="entry name" value="His_Phos_1"/>
    <property type="match status" value="1"/>
</dbReference>
<sequence length="189" mass="20315">MTSGVRRVYLARHGRTAFNADGRLRGHSDPPLDDVGTAEAARLADALASKRPGAVVSSPLQRAVATAQAIAAAAGLPVTVDGRLIDRDYGSATGLRPDEVEHRYGSVESAPGVESLASLAQRAHRGFLELVSEFRQQAIVLVSHDAFNRALLARLDPSLSHVGQRTACWNQLSLIDGVWRVDAYDRKPE</sequence>
<dbReference type="CDD" id="cd07067">
    <property type="entry name" value="HP_PGM_like"/>
    <property type="match status" value="1"/>
</dbReference>
<feature type="binding site" evidence="1">
    <location>
        <position position="62"/>
    </location>
    <ligand>
        <name>substrate</name>
    </ligand>
</feature>
<dbReference type="GO" id="GO:0016791">
    <property type="term" value="F:phosphatase activity"/>
    <property type="evidence" value="ECO:0007669"/>
    <property type="project" value="TreeGrafter"/>
</dbReference>
<dbReference type="SMART" id="SM00855">
    <property type="entry name" value="PGAM"/>
    <property type="match status" value="1"/>
</dbReference>
<dbReference type="InterPro" id="IPR029033">
    <property type="entry name" value="His_PPase_superfam"/>
</dbReference>
<dbReference type="PANTHER" id="PTHR48100:SF62">
    <property type="entry name" value="GLUCOSYL-3-PHOSPHOGLYCERATE PHOSPHATASE"/>
    <property type="match status" value="1"/>
</dbReference>
<evidence type="ECO:0000313" key="3">
    <source>
        <dbReference type="Proteomes" id="UP000465361"/>
    </source>
</evidence>
<dbReference type="SUPFAM" id="SSF53254">
    <property type="entry name" value="Phosphoglycerate mutase-like"/>
    <property type="match status" value="1"/>
</dbReference>
<evidence type="ECO:0000313" key="2">
    <source>
        <dbReference type="EMBL" id="GFG76506.1"/>
    </source>
</evidence>
<proteinExistence type="predicted"/>
<accession>A0A7I9Y354</accession>
<name>A0A7I9Y354_9MYCO</name>
<keyword evidence="3" id="KW-1185">Reference proteome</keyword>
<dbReference type="AlphaFoldDB" id="A0A7I9Y354"/>
<comment type="caution">
    <text evidence="2">The sequence shown here is derived from an EMBL/GenBank/DDBJ whole genome shotgun (WGS) entry which is preliminary data.</text>
</comment>
<dbReference type="Gene3D" id="3.40.50.1240">
    <property type="entry name" value="Phosphoglycerate mutase-like"/>
    <property type="match status" value="1"/>
</dbReference>